<evidence type="ECO:0000259" key="2">
    <source>
        <dbReference type="Pfam" id="PF03703"/>
    </source>
</evidence>
<keyword evidence="1" id="KW-1133">Transmembrane helix</keyword>
<evidence type="ECO:0000256" key="1">
    <source>
        <dbReference type="SAM" id="Phobius"/>
    </source>
</evidence>
<sequence>MKYRESMLSTDEMVVFDVHHHLFVLWKPVVLLCGFLATWIAILFPTGADAWIVFGGLLVILALSFYLASRVLIWSHANLVLTDGRLIYQTGVISRRSREIPLSKINDVSFCQMVLGRLLGMGDLVVESAGESGPFSYRNVPGPEKLKMQVLEQIRRQHGGEDEPSMQQRVARAVEKHQPTSEINPLPPERLPLYSEIVDQIERLDAMREQGVLTPEEFQRTKEALLEKLSGDDKN</sequence>
<dbReference type="InterPro" id="IPR018649">
    <property type="entry name" value="SHOCT"/>
</dbReference>
<evidence type="ECO:0008006" key="6">
    <source>
        <dbReference type="Google" id="ProtNLM"/>
    </source>
</evidence>
<evidence type="ECO:0000313" key="5">
    <source>
        <dbReference type="Proteomes" id="UP000233654"/>
    </source>
</evidence>
<protein>
    <recommendedName>
        <fullName evidence="6">DUF304 domain-containing protein</fullName>
    </recommendedName>
</protein>
<evidence type="ECO:0000313" key="4">
    <source>
        <dbReference type="EMBL" id="PKQ28187.1"/>
    </source>
</evidence>
<dbReference type="Pfam" id="PF03703">
    <property type="entry name" value="bPH_2"/>
    <property type="match status" value="1"/>
</dbReference>
<accession>A0A2N3G646</accession>
<dbReference type="Pfam" id="PF09851">
    <property type="entry name" value="SHOCT"/>
    <property type="match status" value="1"/>
</dbReference>
<feature type="transmembrane region" description="Helical" evidence="1">
    <location>
        <begin position="50"/>
        <end position="68"/>
    </location>
</feature>
<reference evidence="4 5" key="1">
    <citation type="journal article" date="2017" name="ISME J.">
        <title>Potential for microbial H2 and metal transformations associated with novel bacteria and archaea in deep terrestrial subsurface sediments.</title>
        <authorList>
            <person name="Hernsdorf A.W."/>
            <person name="Amano Y."/>
            <person name="Miyakawa K."/>
            <person name="Ise K."/>
            <person name="Suzuki Y."/>
            <person name="Anantharaman K."/>
            <person name="Probst A."/>
            <person name="Burstein D."/>
            <person name="Thomas B.C."/>
            <person name="Banfield J.F."/>
        </authorList>
    </citation>
    <scope>NUCLEOTIDE SEQUENCE [LARGE SCALE GENOMIC DNA]</scope>
    <source>
        <strain evidence="4">HGW-Actinobacteria-3</strain>
    </source>
</reference>
<organism evidence="4 5">
    <name type="scientific">Candidatus Anoxymicrobium japonicum</name>
    <dbReference type="NCBI Taxonomy" id="2013648"/>
    <lineage>
        <taxon>Bacteria</taxon>
        <taxon>Bacillati</taxon>
        <taxon>Actinomycetota</taxon>
        <taxon>Candidatus Geothermincolia</taxon>
        <taxon>Candidatus Geothermincolales</taxon>
        <taxon>Candidatus Anoxymicrobiaceae</taxon>
        <taxon>Candidatus Anoxymicrobium</taxon>
    </lineage>
</organism>
<dbReference type="PANTHER" id="PTHR37938:SF1">
    <property type="entry name" value="BLL0215 PROTEIN"/>
    <property type="match status" value="1"/>
</dbReference>
<evidence type="ECO:0000259" key="3">
    <source>
        <dbReference type="Pfam" id="PF09851"/>
    </source>
</evidence>
<dbReference type="EMBL" id="PHEX01000028">
    <property type="protein sequence ID" value="PKQ28187.1"/>
    <property type="molecule type" value="Genomic_DNA"/>
</dbReference>
<gene>
    <name evidence="4" type="ORF">CVT63_04085</name>
</gene>
<feature type="domain" description="YdbS-like PH" evidence="2">
    <location>
        <begin position="74"/>
        <end position="147"/>
    </location>
</feature>
<dbReference type="Proteomes" id="UP000233654">
    <property type="component" value="Unassembled WGS sequence"/>
</dbReference>
<dbReference type="PANTHER" id="PTHR37938">
    <property type="entry name" value="BLL0215 PROTEIN"/>
    <property type="match status" value="1"/>
</dbReference>
<name>A0A2N3G646_9ACTN</name>
<proteinExistence type="predicted"/>
<feature type="transmembrane region" description="Helical" evidence="1">
    <location>
        <begin position="21"/>
        <end position="44"/>
    </location>
</feature>
<comment type="caution">
    <text evidence="4">The sequence shown here is derived from an EMBL/GenBank/DDBJ whole genome shotgun (WGS) entry which is preliminary data.</text>
</comment>
<dbReference type="InterPro" id="IPR005182">
    <property type="entry name" value="YdbS-like_PH"/>
</dbReference>
<keyword evidence="1" id="KW-0812">Transmembrane</keyword>
<dbReference type="AlphaFoldDB" id="A0A2N3G646"/>
<feature type="domain" description="SHOCT" evidence="3">
    <location>
        <begin position="199"/>
        <end position="226"/>
    </location>
</feature>
<keyword evidence="1" id="KW-0472">Membrane</keyword>